<name>A0A410WZK0_9BACL</name>
<proteinExistence type="predicted"/>
<evidence type="ECO:0000313" key="5">
    <source>
        <dbReference type="EMBL" id="MCY9596815.1"/>
    </source>
</evidence>
<dbReference type="PANTHER" id="PTHR43578">
    <property type="entry name" value="NADH-QUINONE OXIDOREDUCTASE SUBUNIT F"/>
    <property type="match status" value="1"/>
</dbReference>
<dbReference type="Pfam" id="PF01257">
    <property type="entry name" value="2Fe-2S_thioredx"/>
    <property type="match status" value="1"/>
</dbReference>
<evidence type="ECO:0000256" key="2">
    <source>
        <dbReference type="ARBA" id="ARBA00023004"/>
    </source>
</evidence>
<organism evidence="6 7">
    <name type="scientific">Paenibacillus chitinolyticus</name>
    <dbReference type="NCBI Taxonomy" id="79263"/>
    <lineage>
        <taxon>Bacteria</taxon>
        <taxon>Bacillati</taxon>
        <taxon>Bacillota</taxon>
        <taxon>Bacilli</taxon>
        <taxon>Bacillales</taxon>
        <taxon>Paenibacillaceae</taxon>
        <taxon>Paenibacillus</taxon>
    </lineage>
</organism>
<dbReference type="KEGG" id="pchi:PC41400_20290"/>
<keyword evidence="3" id="KW-0411">Iron-sulfur</keyword>
<dbReference type="OrthoDB" id="9761899at2"/>
<dbReference type="Proteomes" id="UP001527202">
    <property type="component" value="Unassembled WGS sequence"/>
</dbReference>
<keyword evidence="1" id="KW-0479">Metal-binding</keyword>
<evidence type="ECO:0000313" key="6">
    <source>
        <dbReference type="EMBL" id="QAV19868.1"/>
    </source>
</evidence>
<evidence type="ECO:0000256" key="4">
    <source>
        <dbReference type="SAM" id="MobiDB-lite"/>
    </source>
</evidence>
<keyword evidence="2" id="KW-0408">Iron</keyword>
<dbReference type="EMBL" id="JAMDMJ010000015">
    <property type="protein sequence ID" value="MCY9596815.1"/>
    <property type="molecule type" value="Genomic_DNA"/>
</dbReference>
<gene>
    <name evidence="5" type="ORF">M5X16_13625</name>
    <name evidence="6" type="ORF">PC41400_20290</name>
</gene>
<dbReference type="PANTHER" id="PTHR43578:SF3">
    <property type="entry name" value="NADH-QUINONE OXIDOREDUCTASE SUBUNIT F"/>
    <property type="match status" value="1"/>
</dbReference>
<dbReference type="Proteomes" id="UP000288943">
    <property type="component" value="Chromosome"/>
</dbReference>
<dbReference type="CDD" id="cd02980">
    <property type="entry name" value="TRX_Fd_family"/>
    <property type="match status" value="1"/>
</dbReference>
<dbReference type="GO" id="GO:0046872">
    <property type="term" value="F:metal ion binding"/>
    <property type="evidence" value="ECO:0007669"/>
    <property type="project" value="UniProtKB-KW"/>
</dbReference>
<feature type="region of interest" description="Disordered" evidence="4">
    <location>
        <begin position="101"/>
        <end position="127"/>
    </location>
</feature>
<dbReference type="EMBL" id="CP026520">
    <property type="protein sequence ID" value="QAV19868.1"/>
    <property type="molecule type" value="Genomic_DNA"/>
</dbReference>
<reference evidence="6 7" key="1">
    <citation type="submission" date="2018-01" db="EMBL/GenBank/DDBJ databases">
        <title>The whole genome sequencing and assembly of Paenibacillus chitinolyticus KCCM 41400 strain.</title>
        <authorList>
            <person name="Kim J.-Y."/>
            <person name="Park M.-K."/>
            <person name="Lee Y.-J."/>
            <person name="Yi H."/>
            <person name="Bahn Y.-S."/>
            <person name="Kim J.F."/>
            <person name="Lee D.-W."/>
        </authorList>
    </citation>
    <scope>NUCLEOTIDE SEQUENCE [LARGE SCALE GENOMIC DNA]</scope>
    <source>
        <strain evidence="6 7">KCCM 41400</strain>
    </source>
</reference>
<feature type="compositionally biased region" description="Basic and acidic residues" evidence="4">
    <location>
        <begin position="106"/>
        <end position="127"/>
    </location>
</feature>
<dbReference type="SUPFAM" id="SSF52833">
    <property type="entry name" value="Thioredoxin-like"/>
    <property type="match status" value="1"/>
</dbReference>
<dbReference type="InterPro" id="IPR036249">
    <property type="entry name" value="Thioredoxin-like_sf"/>
</dbReference>
<dbReference type="GeneID" id="95377134"/>
<evidence type="ECO:0000256" key="3">
    <source>
        <dbReference type="ARBA" id="ARBA00023014"/>
    </source>
</evidence>
<protein>
    <submittedName>
        <fullName evidence="5">(2Fe-2S) ferredoxin domain-containing protein</fullName>
    </submittedName>
    <submittedName>
        <fullName evidence="6">Cobalamin biosynthesis protein CobW</fullName>
    </submittedName>
</protein>
<dbReference type="Gene3D" id="3.40.30.10">
    <property type="entry name" value="Glutaredoxin"/>
    <property type="match status" value="1"/>
</dbReference>
<evidence type="ECO:0000313" key="8">
    <source>
        <dbReference type="Proteomes" id="UP001527202"/>
    </source>
</evidence>
<dbReference type="GO" id="GO:0051536">
    <property type="term" value="F:iron-sulfur cluster binding"/>
    <property type="evidence" value="ECO:0007669"/>
    <property type="project" value="UniProtKB-KW"/>
</dbReference>
<keyword evidence="8" id="KW-1185">Reference proteome</keyword>
<evidence type="ECO:0000256" key="1">
    <source>
        <dbReference type="ARBA" id="ARBA00022723"/>
    </source>
</evidence>
<evidence type="ECO:0000313" key="7">
    <source>
        <dbReference type="Proteomes" id="UP000288943"/>
    </source>
</evidence>
<reference evidence="5 8" key="2">
    <citation type="submission" date="2022-05" db="EMBL/GenBank/DDBJ databases">
        <title>Genome Sequencing of Bee-Associated Microbes.</title>
        <authorList>
            <person name="Dunlap C."/>
        </authorList>
    </citation>
    <scope>NUCLEOTIDE SEQUENCE [LARGE SCALE GENOMIC DNA]</scope>
    <source>
        <strain evidence="5 8">NRRL B-23120</strain>
    </source>
</reference>
<accession>A0A410WZK0</accession>
<dbReference type="AlphaFoldDB" id="A0A410WZK0"/>
<sequence>MTTWNLNGMKHHLFFCNGGSCTKKGAEEVVEAMRDEIKLQEADVRIHTTRTRCQGRCEDACVITVYPEGVWYKEVTPEIGRRIVREHLVGGSPVEEHISYTYEDELAARPDTKEGQSKTKRKEAQTK</sequence>
<dbReference type="RefSeq" id="WP_042227247.1">
    <property type="nucleotide sequence ID" value="NZ_CP026520.1"/>
</dbReference>